<dbReference type="GO" id="GO:0015074">
    <property type="term" value="P:DNA integration"/>
    <property type="evidence" value="ECO:0007669"/>
    <property type="project" value="InterPro"/>
</dbReference>
<dbReference type="SUPFAM" id="SSF56672">
    <property type="entry name" value="DNA/RNA polymerases"/>
    <property type="match status" value="1"/>
</dbReference>
<reference evidence="3" key="1">
    <citation type="journal article" date="2016" name="Nat. Genet.">
        <title>The genome sequences of Arachis duranensis and Arachis ipaensis, the diploid ancestors of cultivated peanut.</title>
        <authorList>
            <person name="Bertioli D.J."/>
            <person name="Cannon S.B."/>
            <person name="Froenicke L."/>
            <person name="Huang G."/>
            <person name="Farmer A.D."/>
            <person name="Cannon E.K."/>
            <person name="Liu X."/>
            <person name="Gao D."/>
            <person name="Clevenger J."/>
            <person name="Dash S."/>
            <person name="Ren L."/>
            <person name="Moretzsohn M.C."/>
            <person name="Shirasawa K."/>
            <person name="Huang W."/>
            <person name="Vidigal B."/>
            <person name="Abernathy B."/>
            <person name="Chu Y."/>
            <person name="Niederhuth C.E."/>
            <person name="Umale P."/>
            <person name="Araujo A.C."/>
            <person name="Kozik A."/>
            <person name="Kim K.D."/>
            <person name="Burow M.D."/>
            <person name="Varshney R.K."/>
            <person name="Wang X."/>
            <person name="Zhang X."/>
            <person name="Barkley N."/>
            <person name="Guimaraes P.M."/>
            <person name="Isobe S."/>
            <person name="Guo B."/>
            <person name="Liao B."/>
            <person name="Stalker H.T."/>
            <person name="Schmitz R.J."/>
            <person name="Scheffler B.E."/>
            <person name="Leal-Bertioli S.C."/>
            <person name="Xun X."/>
            <person name="Jackson S.A."/>
            <person name="Michelmore R."/>
            <person name="Ozias-Akins P."/>
        </authorList>
    </citation>
    <scope>NUCLEOTIDE SEQUENCE [LARGE SCALE GENOMIC DNA]</scope>
    <source>
        <strain evidence="3">cv. V14167</strain>
    </source>
</reference>
<dbReference type="PANTHER" id="PTHR37984">
    <property type="entry name" value="PROTEIN CBG26694"/>
    <property type="match status" value="1"/>
</dbReference>
<organism evidence="3 4">
    <name type="scientific">Arachis duranensis</name>
    <name type="common">Wild peanut</name>
    <dbReference type="NCBI Taxonomy" id="130453"/>
    <lineage>
        <taxon>Eukaryota</taxon>
        <taxon>Viridiplantae</taxon>
        <taxon>Streptophyta</taxon>
        <taxon>Embryophyta</taxon>
        <taxon>Tracheophyta</taxon>
        <taxon>Spermatophyta</taxon>
        <taxon>Magnoliopsida</taxon>
        <taxon>eudicotyledons</taxon>
        <taxon>Gunneridae</taxon>
        <taxon>Pentapetalae</taxon>
        <taxon>rosids</taxon>
        <taxon>fabids</taxon>
        <taxon>Fabales</taxon>
        <taxon>Fabaceae</taxon>
        <taxon>Papilionoideae</taxon>
        <taxon>50 kb inversion clade</taxon>
        <taxon>dalbergioids sensu lato</taxon>
        <taxon>Dalbergieae</taxon>
        <taxon>Pterocarpus clade</taxon>
        <taxon>Arachis</taxon>
    </lineage>
</organism>
<evidence type="ECO:0000259" key="2">
    <source>
        <dbReference type="PROSITE" id="PS50994"/>
    </source>
</evidence>
<dbReference type="Gene3D" id="3.30.420.10">
    <property type="entry name" value="Ribonuclease H-like superfamily/Ribonuclease H"/>
    <property type="match status" value="1"/>
</dbReference>
<dbReference type="InterPro" id="IPR050951">
    <property type="entry name" value="Retrovirus_Pol_polyprotein"/>
</dbReference>
<dbReference type="FunFam" id="3.30.70.270:FF:000020">
    <property type="entry name" value="Transposon Tf2-6 polyprotein-like Protein"/>
    <property type="match status" value="1"/>
</dbReference>
<dbReference type="InterPro" id="IPR012337">
    <property type="entry name" value="RNaseH-like_sf"/>
</dbReference>
<dbReference type="RefSeq" id="XP_015970167.1">
    <property type="nucleotide sequence ID" value="XM_016114681.3"/>
</dbReference>
<dbReference type="Gene3D" id="3.30.70.270">
    <property type="match status" value="1"/>
</dbReference>
<feature type="domain" description="Integrase catalytic" evidence="2">
    <location>
        <begin position="197"/>
        <end position="364"/>
    </location>
</feature>
<dbReference type="InterPro" id="IPR043502">
    <property type="entry name" value="DNA/RNA_pol_sf"/>
</dbReference>
<keyword evidence="3" id="KW-1185">Reference proteome</keyword>
<name>A0A6P4DL96_ARADU</name>
<dbReference type="GO" id="GO:0003824">
    <property type="term" value="F:catalytic activity"/>
    <property type="evidence" value="ECO:0007669"/>
    <property type="project" value="UniProtKB-KW"/>
</dbReference>
<keyword evidence="1" id="KW-0511">Multifunctional enzyme</keyword>
<dbReference type="SUPFAM" id="SSF53098">
    <property type="entry name" value="Ribonuclease H-like"/>
    <property type="match status" value="1"/>
</dbReference>
<proteinExistence type="predicted"/>
<dbReference type="GeneID" id="107493611"/>
<dbReference type="PROSITE" id="PS50994">
    <property type="entry name" value="INTEGRASE"/>
    <property type="match status" value="1"/>
</dbReference>
<protein>
    <submittedName>
        <fullName evidence="4">Uncharacterized protein LOC107493611</fullName>
    </submittedName>
</protein>
<dbReference type="Pfam" id="PF17919">
    <property type="entry name" value="RT_RNaseH_2"/>
    <property type="match status" value="1"/>
</dbReference>
<evidence type="ECO:0000256" key="1">
    <source>
        <dbReference type="ARBA" id="ARBA00023268"/>
    </source>
</evidence>
<dbReference type="KEGG" id="adu:107493611"/>
<dbReference type="InterPro" id="IPR036397">
    <property type="entry name" value="RNaseH_sf"/>
</dbReference>
<evidence type="ECO:0000313" key="3">
    <source>
        <dbReference type="Proteomes" id="UP000515211"/>
    </source>
</evidence>
<evidence type="ECO:0000313" key="4">
    <source>
        <dbReference type="RefSeq" id="XP_015970167.1"/>
    </source>
</evidence>
<dbReference type="InterPro" id="IPR041577">
    <property type="entry name" value="RT_RNaseH_2"/>
</dbReference>
<gene>
    <name evidence="4" type="primary">LOC107493611</name>
</gene>
<dbReference type="PANTHER" id="PTHR37984:SF5">
    <property type="entry name" value="PROTEIN NYNRIN-LIKE"/>
    <property type="match status" value="1"/>
</dbReference>
<dbReference type="InterPro" id="IPR043128">
    <property type="entry name" value="Rev_trsase/Diguanyl_cyclase"/>
</dbReference>
<accession>A0A6P4DL96</accession>
<dbReference type="InterPro" id="IPR001584">
    <property type="entry name" value="Integrase_cat-core"/>
</dbReference>
<sequence>MVTGGIVLGHKVSNQAIEVDKAKVELVEKLPPPSDVKAIRSFLGHADFYRRFIKDFSKIAKPLSNLLVSNTPFVFDETCMLAFENLKMRLSSAPIISPPDWNLPFELMCDASDFAIGAVLGQRKDNLVHVIYYASKIHKHQKRKLMNDAKYFVWDKPYLFKKCSDGVLRRCVSEEEGREELVKSCNECQRAGNFPKRNAMPQNFILELELFDVWGIDFMGPFPTSHANKYILVAVDYVSKWVEAIATPTNDNKVVMNFLRKNMFSRFGVPRALISDGGSHFCNRPLEALLLRYGIKHKVATPYHPQTSGQTEISNRELKRILEKTVGASRKDWSKKLDDALWAYRTAFKTPLGMSPYQLVYGKACHLPLELEHKALWAIKILNFDSNAAGAKRILQLQEMEEFRSQAYENTKMYKEKEKRRKIPRCIRKSFERGQRVLLYNSKLRLFPGKLKSRWSGPFLITKVSPYGHVEVMDEVSERTFTVNGQRLKHYLGNMGENPRVKYHLKSQVVSPVLQGAKFGVSHQNNQRRQWFTKDIIDVLLALFRDRPLNPRDVIGDLVAFEMAGGLTNLVRLKAAIIQEDGREATPSTLQSRPQADSWTISQELVSIGAVGATLSGPIATGFDEEMVVRSWPPRRVGSRGGRRRCLLLDTEEYFHDCDVFGQAEVRKIKRELEAAETARLKAMKDAKDAGAELLRLSKVETSFLSQLESEQKRSSKAEFKAAVLQS</sequence>
<reference evidence="4" key="2">
    <citation type="submission" date="2025-08" db="UniProtKB">
        <authorList>
            <consortium name="RefSeq"/>
        </authorList>
    </citation>
    <scope>IDENTIFICATION</scope>
    <source>
        <tissue evidence="4">Whole plant</tissue>
    </source>
</reference>
<dbReference type="GO" id="GO:0003676">
    <property type="term" value="F:nucleic acid binding"/>
    <property type="evidence" value="ECO:0007669"/>
    <property type="project" value="InterPro"/>
</dbReference>
<dbReference type="AlphaFoldDB" id="A0A6P4DL96"/>
<dbReference type="Pfam" id="PF00665">
    <property type="entry name" value="rve"/>
    <property type="match status" value="1"/>
</dbReference>
<dbReference type="Proteomes" id="UP000515211">
    <property type="component" value="Chromosome 3"/>
</dbReference>